<evidence type="ECO:0000313" key="3">
    <source>
        <dbReference type="Proteomes" id="UP000784294"/>
    </source>
</evidence>
<dbReference type="AlphaFoldDB" id="A0A448XDQ5"/>
<evidence type="ECO:0000313" key="2">
    <source>
        <dbReference type="EMBL" id="VEL34393.1"/>
    </source>
</evidence>
<organism evidence="2 3">
    <name type="scientific">Protopolystoma xenopodis</name>
    <dbReference type="NCBI Taxonomy" id="117903"/>
    <lineage>
        <taxon>Eukaryota</taxon>
        <taxon>Metazoa</taxon>
        <taxon>Spiralia</taxon>
        <taxon>Lophotrochozoa</taxon>
        <taxon>Platyhelminthes</taxon>
        <taxon>Monogenea</taxon>
        <taxon>Polyopisthocotylea</taxon>
        <taxon>Polystomatidea</taxon>
        <taxon>Polystomatidae</taxon>
        <taxon>Protopolystoma</taxon>
    </lineage>
</organism>
<dbReference type="EMBL" id="CAAALY010247574">
    <property type="protein sequence ID" value="VEL34393.1"/>
    <property type="molecule type" value="Genomic_DNA"/>
</dbReference>
<accession>A0A448XDQ5</accession>
<feature type="compositionally biased region" description="Polar residues" evidence="1">
    <location>
        <begin position="218"/>
        <end position="229"/>
    </location>
</feature>
<protein>
    <submittedName>
        <fullName evidence="2">Uncharacterized protein</fullName>
    </submittedName>
</protein>
<keyword evidence="3" id="KW-1185">Reference proteome</keyword>
<proteinExistence type="predicted"/>
<evidence type="ECO:0000256" key="1">
    <source>
        <dbReference type="SAM" id="MobiDB-lite"/>
    </source>
</evidence>
<name>A0A448XDQ5_9PLAT</name>
<gene>
    <name evidence="2" type="ORF">PXEA_LOCUS27833</name>
</gene>
<reference evidence="2" key="1">
    <citation type="submission" date="2018-11" db="EMBL/GenBank/DDBJ databases">
        <authorList>
            <consortium name="Pathogen Informatics"/>
        </authorList>
    </citation>
    <scope>NUCLEOTIDE SEQUENCE</scope>
</reference>
<comment type="caution">
    <text evidence="2">The sequence shown here is derived from an EMBL/GenBank/DDBJ whole genome shotgun (WGS) entry which is preliminary data.</text>
</comment>
<sequence length="244" mass="26695">MTSADLINRLICRYRLFQSDAEVASRFDEKVRAKVARLKQDLTPDLVSLLHAFQTQLSADGQDSLGRCLGSTISQQLHAQIAQHPIDLQSHRLHTCINRSSQSPVLRVKKSPPDEFFSSPDSGCRLEPDLLTAPKDDLLLLSKITGSGRSGDSVGADVEINIGNDSHQLAGRRSYSTDRLNAANLDVDLDIEHTDDCSVCIANSLNQVDTLLSGNVCTSGSHSDGSSIRQRIFTAPEKRPDDEE</sequence>
<dbReference type="Proteomes" id="UP000784294">
    <property type="component" value="Unassembled WGS sequence"/>
</dbReference>
<feature type="region of interest" description="Disordered" evidence="1">
    <location>
        <begin position="218"/>
        <end position="244"/>
    </location>
</feature>